<name>W3XHJ1_PESFW</name>
<dbReference type="PANTHER" id="PTHR38166">
    <property type="entry name" value="C2H2-TYPE DOMAIN-CONTAINING PROTEIN-RELATED"/>
    <property type="match status" value="1"/>
</dbReference>
<evidence type="ECO:0000313" key="2">
    <source>
        <dbReference type="EMBL" id="ETS84691.1"/>
    </source>
</evidence>
<accession>W3XHJ1</accession>
<dbReference type="OrthoDB" id="4161727at2759"/>
<dbReference type="AlphaFoldDB" id="W3XHJ1"/>
<sequence>MNGSDFDDISSSTKTASFGVSDIEDAQRRAKAVQTVMDCFNGWLDSSRCHTDTVEGECHSKTNIKSPCHASWVDAPDGSCNKRKHDSERDSLSQSDQQKAPKTKHVKSSANLKFACPFFKKDPSRFTRRQACSGPGFSSISRVKEMLEEHQRAEVPCKICTNNFSDGINEAQYIRLRRKPSGQKTDIERWEEIYRIVFPKASTIPSCYYELKDTTTSSSKDYSLGLKQMENALVAGVQRDLEDRFEQVETDLKASFLLMVKERVELTIQEFLDKNGSSPPTELPALTTQAESPVDLDLEPPALEFDTELAFDFQNFGPGIEDSQFTMDQSLMTLYHGSPGRGLGLQI</sequence>
<dbReference type="GeneID" id="19267729"/>
<protein>
    <submittedName>
        <fullName evidence="2">Uncharacterized protein</fullName>
    </submittedName>
</protein>
<dbReference type="eggNOG" id="ENOG502SAWK">
    <property type="taxonomic scope" value="Eukaryota"/>
</dbReference>
<dbReference type="InParanoid" id="W3XHJ1"/>
<dbReference type="HOGENOM" id="CLU_799518_0_0_1"/>
<proteinExistence type="predicted"/>
<dbReference type="PANTHER" id="PTHR38166:SF1">
    <property type="entry name" value="C2H2-TYPE DOMAIN-CONTAINING PROTEIN"/>
    <property type="match status" value="1"/>
</dbReference>
<gene>
    <name evidence="2" type="ORF">PFICI_02716</name>
</gene>
<dbReference type="RefSeq" id="XP_007829488.1">
    <property type="nucleotide sequence ID" value="XM_007831297.1"/>
</dbReference>
<evidence type="ECO:0000313" key="3">
    <source>
        <dbReference type="Proteomes" id="UP000030651"/>
    </source>
</evidence>
<feature type="region of interest" description="Disordered" evidence="1">
    <location>
        <begin position="79"/>
        <end position="106"/>
    </location>
</feature>
<reference evidence="3" key="1">
    <citation type="journal article" date="2015" name="BMC Genomics">
        <title>Genomic and transcriptomic analysis of the endophytic fungus Pestalotiopsis fici reveals its lifestyle and high potential for synthesis of natural products.</title>
        <authorList>
            <person name="Wang X."/>
            <person name="Zhang X."/>
            <person name="Liu L."/>
            <person name="Xiang M."/>
            <person name="Wang W."/>
            <person name="Sun X."/>
            <person name="Che Y."/>
            <person name="Guo L."/>
            <person name="Liu G."/>
            <person name="Guo L."/>
            <person name="Wang C."/>
            <person name="Yin W.B."/>
            <person name="Stadler M."/>
            <person name="Zhang X."/>
            <person name="Liu X."/>
        </authorList>
    </citation>
    <scope>NUCLEOTIDE SEQUENCE [LARGE SCALE GENOMIC DNA]</scope>
    <source>
        <strain evidence="3">W106-1 / CGMCC3.15140</strain>
    </source>
</reference>
<dbReference type="Proteomes" id="UP000030651">
    <property type="component" value="Unassembled WGS sequence"/>
</dbReference>
<evidence type="ECO:0000256" key="1">
    <source>
        <dbReference type="SAM" id="MobiDB-lite"/>
    </source>
</evidence>
<dbReference type="KEGG" id="pfy:PFICI_02716"/>
<organism evidence="2 3">
    <name type="scientific">Pestalotiopsis fici (strain W106-1 / CGMCC3.15140)</name>
    <dbReference type="NCBI Taxonomy" id="1229662"/>
    <lineage>
        <taxon>Eukaryota</taxon>
        <taxon>Fungi</taxon>
        <taxon>Dikarya</taxon>
        <taxon>Ascomycota</taxon>
        <taxon>Pezizomycotina</taxon>
        <taxon>Sordariomycetes</taxon>
        <taxon>Xylariomycetidae</taxon>
        <taxon>Amphisphaeriales</taxon>
        <taxon>Sporocadaceae</taxon>
        <taxon>Pestalotiopsis</taxon>
    </lineage>
</organism>
<dbReference type="EMBL" id="KI912110">
    <property type="protein sequence ID" value="ETS84691.1"/>
    <property type="molecule type" value="Genomic_DNA"/>
</dbReference>
<keyword evidence="3" id="KW-1185">Reference proteome</keyword>